<keyword evidence="2" id="KW-1185">Reference proteome</keyword>
<evidence type="ECO:0000313" key="1">
    <source>
        <dbReference type="EMBL" id="AXB44790.1"/>
    </source>
</evidence>
<dbReference type="RefSeq" id="WP_113694046.1">
    <property type="nucleotide sequence ID" value="NZ_CP015163.1"/>
</dbReference>
<dbReference type="KEGG" id="aab:A4R43_21695"/>
<accession>A0A344L9R6</accession>
<sequence>MSFNLASFVPRQRTHTPRVIAVRLRAGTTLSSGRTCGETDREVHYIPTPEAVNTTGTTTALCETVLHRGDLEFVEGHRGVPCTSCFLRYLNPLTSVQVPRQRNGRVW</sequence>
<dbReference type="AlphaFoldDB" id="A0A344L9R6"/>
<gene>
    <name evidence="1" type="ORF">A4R43_21695</name>
</gene>
<organism evidence="1 2">
    <name type="scientific">Amycolatopsis albispora</name>
    <dbReference type="NCBI Taxonomy" id="1804986"/>
    <lineage>
        <taxon>Bacteria</taxon>
        <taxon>Bacillati</taxon>
        <taxon>Actinomycetota</taxon>
        <taxon>Actinomycetes</taxon>
        <taxon>Pseudonocardiales</taxon>
        <taxon>Pseudonocardiaceae</taxon>
        <taxon>Amycolatopsis</taxon>
    </lineage>
</organism>
<protein>
    <submittedName>
        <fullName evidence="1">Uncharacterized protein</fullName>
    </submittedName>
</protein>
<evidence type="ECO:0000313" key="2">
    <source>
        <dbReference type="Proteomes" id="UP000250434"/>
    </source>
</evidence>
<proteinExistence type="predicted"/>
<dbReference type="OrthoDB" id="3625434at2"/>
<dbReference type="Proteomes" id="UP000250434">
    <property type="component" value="Chromosome"/>
</dbReference>
<reference evidence="1 2" key="1">
    <citation type="submission" date="2016-04" db="EMBL/GenBank/DDBJ databases">
        <title>Complete genome sequence and analysis of deep-sea sediment isolate, Amycolatopsis sp. WP1.</title>
        <authorList>
            <person name="Wang H."/>
            <person name="Chen S."/>
            <person name="Wu Q."/>
        </authorList>
    </citation>
    <scope>NUCLEOTIDE SEQUENCE [LARGE SCALE GENOMIC DNA]</scope>
    <source>
        <strain evidence="1 2">WP1</strain>
    </source>
</reference>
<name>A0A344L9R6_9PSEU</name>
<dbReference type="EMBL" id="CP015163">
    <property type="protein sequence ID" value="AXB44790.1"/>
    <property type="molecule type" value="Genomic_DNA"/>
</dbReference>